<comment type="catalytic activity">
    <reaction evidence="3">
        <text>a 2'-deoxyribonucleoside 5'-triphosphate + H2O = a 2'-deoxyribonucleoside 5'-phosphate + diphosphate + H(+)</text>
        <dbReference type="Rhea" id="RHEA:44644"/>
        <dbReference type="ChEBI" id="CHEBI:15377"/>
        <dbReference type="ChEBI" id="CHEBI:15378"/>
        <dbReference type="ChEBI" id="CHEBI:33019"/>
        <dbReference type="ChEBI" id="CHEBI:61560"/>
        <dbReference type="ChEBI" id="CHEBI:65317"/>
        <dbReference type="EC" id="3.6.1.9"/>
    </reaction>
</comment>
<name>A0A934KGP8_9BACT</name>
<evidence type="ECO:0000313" key="4">
    <source>
        <dbReference type="EMBL" id="MBJ7602548.1"/>
    </source>
</evidence>
<evidence type="ECO:0000256" key="2">
    <source>
        <dbReference type="ARBA" id="ARBA00022801"/>
    </source>
</evidence>
<dbReference type="Gene3D" id="3.90.950.10">
    <property type="match status" value="1"/>
</dbReference>
<dbReference type="RefSeq" id="WP_338177179.1">
    <property type="nucleotide sequence ID" value="NZ_JAEKNQ010000020.1"/>
</dbReference>
<dbReference type="InterPro" id="IPR029001">
    <property type="entry name" value="ITPase-like_fam"/>
</dbReference>
<comment type="similarity">
    <text evidence="3">Belongs to the Maf family.</text>
</comment>
<dbReference type="PANTHER" id="PTHR43213:SF5">
    <property type="entry name" value="BIFUNCTIONAL DTTP_UTP PYROPHOSPHATASE_METHYLTRANSFERASE PROTEIN-RELATED"/>
    <property type="match status" value="1"/>
</dbReference>
<dbReference type="EMBL" id="JAEKNQ010000020">
    <property type="protein sequence ID" value="MBJ7602548.1"/>
    <property type="molecule type" value="Genomic_DNA"/>
</dbReference>
<dbReference type="GO" id="GO:0047429">
    <property type="term" value="F:nucleoside triphosphate diphosphatase activity"/>
    <property type="evidence" value="ECO:0007669"/>
    <property type="project" value="UniProtKB-EC"/>
</dbReference>
<proteinExistence type="inferred from homology"/>
<dbReference type="NCBIfam" id="TIGR00172">
    <property type="entry name" value="maf"/>
    <property type="match status" value="1"/>
</dbReference>
<dbReference type="Pfam" id="PF02545">
    <property type="entry name" value="Maf"/>
    <property type="match status" value="1"/>
</dbReference>
<comment type="function">
    <text evidence="3">Nucleoside triphosphate pyrophosphatase. May have a dual role in cell division arrest and in preventing the incorporation of modified nucleotides into cellular nucleic acids.</text>
</comment>
<dbReference type="EC" id="3.6.1.9" evidence="3"/>
<comment type="caution">
    <text evidence="4">The sequence shown here is derived from an EMBL/GenBank/DDBJ whole genome shotgun (WGS) entry which is preliminary data.</text>
</comment>
<comment type="caution">
    <text evidence="3">Lacks conserved residue(s) required for the propagation of feature annotation.</text>
</comment>
<evidence type="ECO:0000256" key="3">
    <source>
        <dbReference type="HAMAP-Rule" id="MF_00528"/>
    </source>
</evidence>
<feature type="active site" description="Proton acceptor" evidence="3">
    <location>
        <position position="50"/>
    </location>
</feature>
<keyword evidence="3" id="KW-0963">Cytoplasm</keyword>
<dbReference type="HAMAP" id="MF_00528">
    <property type="entry name" value="Maf"/>
    <property type="match status" value="1"/>
</dbReference>
<comment type="cofactor">
    <cofactor evidence="1 3">
        <name>a divalent metal cation</name>
        <dbReference type="ChEBI" id="CHEBI:60240"/>
    </cofactor>
</comment>
<dbReference type="GO" id="GO:0005737">
    <property type="term" value="C:cytoplasm"/>
    <property type="evidence" value="ECO:0007669"/>
    <property type="project" value="UniProtKB-SubCell"/>
</dbReference>
<evidence type="ECO:0000313" key="5">
    <source>
        <dbReference type="Proteomes" id="UP000620075"/>
    </source>
</evidence>
<keyword evidence="3" id="KW-0546">Nucleotide metabolism</keyword>
<gene>
    <name evidence="4" type="primary">maf</name>
    <name evidence="4" type="ORF">JF888_05045</name>
</gene>
<dbReference type="AlphaFoldDB" id="A0A934KGP8"/>
<comment type="catalytic activity">
    <reaction evidence="3">
        <text>a ribonucleoside 5'-triphosphate + H2O = a ribonucleoside 5'-phosphate + diphosphate + H(+)</text>
        <dbReference type="Rhea" id="RHEA:23996"/>
        <dbReference type="ChEBI" id="CHEBI:15377"/>
        <dbReference type="ChEBI" id="CHEBI:15378"/>
        <dbReference type="ChEBI" id="CHEBI:33019"/>
        <dbReference type="ChEBI" id="CHEBI:58043"/>
        <dbReference type="ChEBI" id="CHEBI:61557"/>
        <dbReference type="EC" id="3.6.1.9"/>
    </reaction>
</comment>
<dbReference type="GO" id="GO:0009117">
    <property type="term" value="P:nucleotide metabolic process"/>
    <property type="evidence" value="ECO:0007669"/>
    <property type="project" value="UniProtKB-KW"/>
</dbReference>
<evidence type="ECO:0000256" key="1">
    <source>
        <dbReference type="ARBA" id="ARBA00001968"/>
    </source>
</evidence>
<reference evidence="4 5" key="1">
    <citation type="submission" date="2020-10" db="EMBL/GenBank/DDBJ databases">
        <title>Ca. Dormibacterota MAGs.</title>
        <authorList>
            <person name="Montgomery K."/>
        </authorList>
    </citation>
    <scope>NUCLEOTIDE SEQUENCE [LARGE SCALE GENOMIC DNA]</scope>
    <source>
        <strain evidence="4">SC8811_S16_3</strain>
    </source>
</reference>
<keyword evidence="2 3" id="KW-0378">Hydrolase</keyword>
<dbReference type="InterPro" id="IPR003697">
    <property type="entry name" value="Maf-like"/>
</dbReference>
<protein>
    <recommendedName>
        <fullName evidence="3">Nucleoside triphosphate pyrophosphatase</fullName>
        <ecNumber evidence="3">3.6.1.9</ecNumber>
    </recommendedName>
    <alternativeName>
        <fullName evidence="3">Nucleotide pyrophosphatase</fullName>
        <shortName evidence="3">Nucleotide PPase</shortName>
    </alternativeName>
</protein>
<sequence length="172" mass="18088">MLREAGIDFEVGLSRAREWPYPGGDPAEYAESLARAKAAGAEGEVVLGADTVVVVDGTVLGKPIDPDDGAAMLRRLSGRMHDVITAVAVQDRGAIRWGHARSRVTFRPLSSAEIVEYVTSGEPLGKAGAYAIQGRAAGFVAELDGDRDTVVGLPLGLVRRLLPKRVGGLIAD</sequence>
<organism evidence="4 5">
    <name type="scientific">Candidatus Dormiibacter inghamiae</name>
    <dbReference type="NCBI Taxonomy" id="3127013"/>
    <lineage>
        <taxon>Bacteria</taxon>
        <taxon>Bacillati</taxon>
        <taxon>Candidatus Dormiibacterota</taxon>
        <taxon>Candidatus Dormibacteria</taxon>
        <taxon>Candidatus Dormibacterales</taxon>
        <taxon>Candidatus Dormibacteraceae</taxon>
        <taxon>Candidatus Dormiibacter</taxon>
    </lineage>
</organism>
<dbReference type="SUPFAM" id="SSF52972">
    <property type="entry name" value="ITPase-like"/>
    <property type="match status" value="1"/>
</dbReference>
<comment type="subcellular location">
    <subcellularLocation>
        <location evidence="3">Cytoplasm</location>
    </subcellularLocation>
</comment>
<dbReference type="PANTHER" id="PTHR43213">
    <property type="entry name" value="BIFUNCTIONAL DTTP/UTP PYROPHOSPHATASE/METHYLTRANSFERASE PROTEIN-RELATED"/>
    <property type="match status" value="1"/>
</dbReference>
<dbReference type="Proteomes" id="UP000620075">
    <property type="component" value="Unassembled WGS sequence"/>
</dbReference>
<dbReference type="PIRSF" id="PIRSF006305">
    <property type="entry name" value="Maf"/>
    <property type="match status" value="1"/>
</dbReference>
<accession>A0A934KGP8</accession>